<dbReference type="PANTHER" id="PTHR23028">
    <property type="entry name" value="ACETYLTRANSFERASE"/>
    <property type="match status" value="1"/>
</dbReference>
<feature type="transmembrane region" description="Helical" evidence="1">
    <location>
        <begin position="320"/>
        <end position="340"/>
    </location>
</feature>
<proteinExistence type="predicted"/>
<evidence type="ECO:0000313" key="5">
    <source>
        <dbReference type="Proteomes" id="UP000186819"/>
    </source>
</evidence>
<evidence type="ECO:0000259" key="2">
    <source>
        <dbReference type="Pfam" id="PF01757"/>
    </source>
</evidence>
<dbReference type="InterPro" id="IPR043968">
    <property type="entry name" value="SGNH"/>
</dbReference>
<dbReference type="InterPro" id="IPR050879">
    <property type="entry name" value="Acyltransferase_3"/>
</dbReference>
<feature type="transmembrane region" description="Helical" evidence="1">
    <location>
        <begin position="227"/>
        <end position="248"/>
    </location>
</feature>
<feature type="domain" description="SGNH" evidence="3">
    <location>
        <begin position="412"/>
        <end position="667"/>
    </location>
</feature>
<feature type="transmembrane region" description="Helical" evidence="1">
    <location>
        <begin position="79"/>
        <end position="98"/>
    </location>
</feature>
<sequence length="683" mass="74888">MSHPNPHLAYRADIDGLRAVAVLSVVIFHAFPAALPGGFVGVDIFFVISGYLISSIIIKALGRGEFSFADFYARRVRRIFPALLLVVSVCLAAGWGTLFPDEYAQLARHSVAGLGFVANFMFWREAGYFDTEAELKPLLHLWSLGIEEQFYIVWPALAVLAWRMRHRLGGILLALAAASLVASVALSAQFPVASYFLPPTRVWELLFGAALAWRLQRYGTIFPAASAWAPSVASVAGLSLIACGLVVIDKERAFPGAWALLPVGGAVLLIAAGPRAAVNRILLSARPVVWLGLISFPLYLWHWPLLSFTRIVHPERATPAVLVAALAAALVLSWATFRWVEQPVRRRGGRRTVAGLVLASVLLAVAGWNIHLRDGLEIRLKDAQAQQASAALRWEERWLESSDCRHLLPANFSGNCLIGDASRPPDAVIIGDSHANHFFWGISEALGRNGGNLLQINEDGCLLLDGMDTRERSGESRGCAPVAQAAFAYAAGAPQVDTIFLAGRWVLGITARQLKDKPGVFSRMHRKPVLLAAPDDPAVGRGEVIATALDDTLRQLTATGKRIVFLDSVPELDFNARECVHWTPNRFVSRIPRPECEVPRAVIEARNEEYRPYLRRVLEKYPQVIVFDPQTAMCDDRACLGRRDGELMYRDDDHLSMAGSRWLGARIVRALPAAPNGDPRPGS</sequence>
<dbReference type="EMBL" id="FTMD01000013">
    <property type="protein sequence ID" value="SIR33966.1"/>
    <property type="molecule type" value="Genomic_DNA"/>
</dbReference>
<keyword evidence="4" id="KW-0378">Hydrolase</keyword>
<dbReference type="STRING" id="34027.SAMN05421829_11382"/>
<dbReference type="RefSeq" id="WP_076603511.1">
    <property type="nucleotide sequence ID" value="NZ_FTMD01000013.1"/>
</dbReference>
<dbReference type="SUPFAM" id="SSF52266">
    <property type="entry name" value="SGNH hydrolase"/>
    <property type="match status" value="1"/>
</dbReference>
<feature type="transmembrane region" description="Helical" evidence="1">
    <location>
        <begin position="281"/>
        <end position="300"/>
    </location>
</feature>
<dbReference type="PANTHER" id="PTHR23028:SF53">
    <property type="entry name" value="ACYL_TRANSF_3 DOMAIN-CONTAINING PROTEIN"/>
    <property type="match status" value="1"/>
</dbReference>
<dbReference type="GO" id="GO:0016020">
    <property type="term" value="C:membrane"/>
    <property type="evidence" value="ECO:0007669"/>
    <property type="project" value="TreeGrafter"/>
</dbReference>
<protein>
    <submittedName>
        <fullName evidence="4">Peptidoglycan/LPS O-acetylase OafA/YrhL, contains acyltransferase and SGNH-hydrolase domains</fullName>
    </submittedName>
</protein>
<dbReference type="Pfam" id="PF19040">
    <property type="entry name" value="SGNH"/>
    <property type="match status" value="1"/>
</dbReference>
<keyword evidence="4" id="KW-0808">Transferase</keyword>
<feature type="transmembrane region" description="Helical" evidence="1">
    <location>
        <begin position="139"/>
        <end position="161"/>
    </location>
</feature>
<keyword evidence="1" id="KW-0472">Membrane</keyword>
<dbReference type="GO" id="GO:0016747">
    <property type="term" value="F:acyltransferase activity, transferring groups other than amino-acyl groups"/>
    <property type="evidence" value="ECO:0007669"/>
    <property type="project" value="InterPro"/>
</dbReference>
<evidence type="ECO:0000313" key="4">
    <source>
        <dbReference type="EMBL" id="SIR33966.1"/>
    </source>
</evidence>
<keyword evidence="1" id="KW-0812">Transmembrane</keyword>
<dbReference type="Pfam" id="PF01757">
    <property type="entry name" value="Acyl_transf_3"/>
    <property type="match status" value="1"/>
</dbReference>
<dbReference type="GO" id="GO:0016787">
    <property type="term" value="F:hydrolase activity"/>
    <property type="evidence" value="ECO:0007669"/>
    <property type="project" value="UniProtKB-KW"/>
</dbReference>
<feature type="domain" description="Acyltransferase 3" evidence="2">
    <location>
        <begin position="12"/>
        <end position="337"/>
    </location>
</feature>
<dbReference type="InterPro" id="IPR002656">
    <property type="entry name" value="Acyl_transf_3_dom"/>
</dbReference>
<keyword evidence="5" id="KW-1185">Reference proteome</keyword>
<feature type="transmembrane region" description="Helical" evidence="1">
    <location>
        <begin position="168"/>
        <end position="190"/>
    </location>
</feature>
<organism evidence="4 5">
    <name type="scientific">Aromatoleum tolulyticum</name>
    <dbReference type="NCBI Taxonomy" id="34027"/>
    <lineage>
        <taxon>Bacteria</taxon>
        <taxon>Pseudomonadati</taxon>
        <taxon>Pseudomonadota</taxon>
        <taxon>Betaproteobacteria</taxon>
        <taxon>Rhodocyclales</taxon>
        <taxon>Rhodocyclaceae</taxon>
        <taxon>Aromatoleum</taxon>
    </lineage>
</organism>
<evidence type="ECO:0000256" key="1">
    <source>
        <dbReference type="SAM" id="Phobius"/>
    </source>
</evidence>
<dbReference type="Proteomes" id="UP000186819">
    <property type="component" value="Unassembled WGS sequence"/>
</dbReference>
<keyword evidence="1" id="KW-1133">Transmembrane helix</keyword>
<feature type="transmembrane region" description="Helical" evidence="1">
    <location>
        <begin position="352"/>
        <end position="370"/>
    </location>
</feature>
<feature type="transmembrane region" description="Helical" evidence="1">
    <location>
        <begin position="37"/>
        <end position="58"/>
    </location>
</feature>
<gene>
    <name evidence="4" type="ORF">SAMN05421829_11382</name>
</gene>
<dbReference type="AlphaFoldDB" id="A0A1N7A4Q6"/>
<evidence type="ECO:0000259" key="3">
    <source>
        <dbReference type="Pfam" id="PF19040"/>
    </source>
</evidence>
<accession>A0A1N7A4Q6</accession>
<keyword evidence="4" id="KW-0012">Acyltransferase</keyword>
<reference evidence="5" key="1">
    <citation type="submission" date="2017-01" db="EMBL/GenBank/DDBJ databases">
        <authorList>
            <person name="Varghese N."/>
            <person name="Submissions S."/>
        </authorList>
    </citation>
    <scope>NUCLEOTIDE SEQUENCE [LARGE SCALE GENOMIC DNA]</scope>
    <source>
        <strain evidence="5">ATCC 51758</strain>
    </source>
</reference>
<name>A0A1N7A4Q6_9RHOO</name>
<dbReference type="GO" id="GO:0009103">
    <property type="term" value="P:lipopolysaccharide biosynthetic process"/>
    <property type="evidence" value="ECO:0007669"/>
    <property type="project" value="TreeGrafter"/>
</dbReference>